<gene>
    <name evidence="3" type="ORF">MNOR_LOCUS22619</name>
</gene>
<dbReference type="AlphaFoldDB" id="A0AAV2RCM8"/>
<dbReference type="Pfam" id="PF22749">
    <property type="entry name" value="Arb2"/>
    <property type="match status" value="1"/>
</dbReference>
<dbReference type="Proteomes" id="UP001497623">
    <property type="component" value="Unassembled WGS sequence"/>
</dbReference>
<protein>
    <recommendedName>
        <fullName evidence="2">Arb2 domain-containing protein</fullName>
    </recommendedName>
</protein>
<dbReference type="GO" id="GO:0031048">
    <property type="term" value="P:regulatory ncRNA-mediated heterochromatin formation"/>
    <property type="evidence" value="ECO:0007669"/>
    <property type="project" value="TreeGrafter"/>
</dbReference>
<dbReference type="PANTHER" id="PTHR21357">
    <property type="entry name" value="FAM172 FAMILY PROTEIN HOMOLOG CG10038"/>
    <property type="match status" value="1"/>
</dbReference>
<comment type="caution">
    <text evidence="3">The sequence shown here is derived from an EMBL/GenBank/DDBJ whole genome shotgun (WGS) entry which is preliminary data.</text>
</comment>
<name>A0AAV2RCM8_MEGNR</name>
<dbReference type="PANTHER" id="PTHR21357:SF4">
    <property type="entry name" value="FAM172 FAMILY PROTEIN HOMOLOG CG10038"/>
    <property type="match status" value="1"/>
</dbReference>
<evidence type="ECO:0000313" key="3">
    <source>
        <dbReference type="EMBL" id="CAL4121757.1"/>
    </source>
</evidence>
<dbReference type="InterPro" id="IPR053858">
    <property type="entry name" value="Arb2_dom"/>
</dbReference>
<organism evidence="3 4">
    <name type="scientific">Meganyctiphanes norvegica</name>
    <name type="common">Northern krill</name>
    <name type="synonym">Thysanopoda norvegica</name>
    <dbReference type="NCBI Taxonomy" id="48144"/>
    <lineage>
        <taxon>Eukaryota</taxon>
        <taxon>Metazoa</taxon>
        <taxon>Ecdysozoa</taxon>
        <taxon>Arthropoda</taxon>
        <taxon>Crustacea</taxon>
        <taxon>Multicrustacea</taxon>
        <taxon>Malacostraca</taxon>
        <taxon>Eumalacostraca</taxon>
        <taxon>Eucarida</taxon>
        <taxon>Euphausiacea</taxon>
        <taxon>Euphausiidae</taxon>
        <taxon>Meganyctiphanes</taxon>
    </lineage>
</organism>
<evidence type="ECO:0000259" key="2">
    <source>
        <dbReference type="Pfam" id="PF22749"/>
    </source>
</evidence>
<keyword evidence="4" id="KW-1185">Reference proteome</keyword>
<feature type="compositionally biased region" description="Polar residues" evidence="1">
    <location>
        <begin position="346"/>
        <end position="355"/>
    </location>
</feature>
<dbReference type="EMBL" id="CAXKWB010019229">
    <property type="protein sequence ID" value="CAL4121757.1"/>
    <property type="molecule type" value="Genomic_DNA"/>
</dbReference>
<accession>A0AAV2RCM8</accession>
<dbReference type="GO" id="GO:0035197">
    <property type="term" value="F:siRNA binding"/>
    <property type="evidence" value="ECO:0007669"/>
    <property type="project" value="TreeGrafter"/>
</dbReference>
<feature type="compositionally biased region" description="Basic and acidic residues" evidence="1">
    <location>
        <begin position="334"/>
        <end position="345"/>
    </location>
</feature>
<dbReference type="GO" id="GO:0005634">
    <property type="term" value="C:nucleus"/>
    <property type="evidence" value="ECO:0007669"/>
    <property type="project" value="TreeGrafter"/>
</dbReference>
<feature type="compositionally biased region" description="Basic and acidic residues" evidence="1">
    <location>
        <begin position="357"/>
        <end position="385"/>
    </location>
</feature>
<feature type="region of interest" description="Disordered" evidence="1">
    <location>
        <begin position="317"/>
        <end position="385"/>
    </location>
</feature>
<evidence type="ECO:0000313" key="4">
    <source>
        <dbReference type="Proteomes" id="UP001497623"/>
    </source>
</evidence>
<feature type="domain" description="Arb2" evidence="2">
    <location>
        <begin position="15"/>
        <end position="189"/>
    </location>
</feature>
<reference evidence="3 4" key="1">
    <citation type="submission" date="2024-05" db="EMBL/GenBank/DDBJ databases">
        <authorList>
            <person name="Wallberg A."/>
        </authorList>
    </citation>
    <scope>NUCLEOTIDE SEQUENCE [LARGE SCALE GENOMIC DNA]</scope>
</reference>
<feature type="compositionally biased region" description="Polar residues" evidence="1">
    <location>
        <begin position="324"/>
        <end position="333"/>
    </location>
</feature>
<feature type="non-terminal residue" evidence="3">
    <location>
        <position position="385"/>
    </location>
</feature>
<evidence type="ECO:0000256" key="1">
    <source>
        <dbReference type="SAM" id="MobiDB-lite"/>
    </source>
</evidence>
<sequence>MAGSSKSAKRSKNEFPDTLAGFGYHFNKDGAMCNIKTGNPFQFVVKEGNQSYNQKHYEALGEVVTEHIYGLLESECGLKRVPVPKKAPNKENSSFMFMSEDALTNPEKLLVLIHGSGVVRAGQWARRLIINDTLESGTQLPFIKQAIKESYGVIVMNTNYNVRKTSEGDIRLKGSVSYTPENTVDSDHIPQVVMRHHKIKADNFVGVCPTSLLFAKFKADFKNRVFAVAMTDSVHYISHPNAYRLLIKISQNWAASNKPLDTPLTTSDGDIPRVSAGVGAHEQTSWCSFESIFQFFNDKLEQTKDPQDAKFQDLCNWEKDRQPSNDQKSINSGDDNKMKDVEEPQQKINECNNGNDTDTKTKTESMDTERLQESDGSHMTKTDGN</sequence>
<dbReference type="InterPro" id="IPR048263">
    <property type="entry name" value="Arb2"/>
</dbReference>
<proteinExistence type="predicted"/>